<evidence type="ECO:0000313" key="6">
    <source>
        <dbReference type="EMBL" id="VFQ66186.1"/>
    </source>
</evidence>
<reference evidence="6 7" key="1">
    <citation type="submission" date="2018-04" db="EMBL/GenBank/DDBJ databases">
        <authorList>
            <person name="Vogel A."/>
        </authorList>
    </citation>
    <scope>NUCLEOTIDE SEQUENCE [LARGE SCALE GENOMIC DNA]</scope>
</reference>
<evidence type="ECO:0000256" key="2">
    <source>
        <dbReference type="ARBA" id="ARBA00022741"/>
    </source>
</evidence>
<dbReference type="Proteomes" id="UP000595140">
    <property type="component" value="Unassembled WGS sequence"/>
</dbReference>
<dbReference type="GO" id="GO:0005634">
    <property type="term" value="C:nucleus"/>
    <property type="evidence" value="ECO:0007669"/>
    <property type="project" value="TreeGrafter"/>
</dbReference>
<accession>A0A484KVN4</accession>
<feature type="domain" description="Protein kinase" evidence="5">
    <location>
        <begin position="1"/>
        <end position="213"/>
    </location>
</feature>
<dbReference type="PANTHER" id="PTHR11042:SF190">
    <property type="entry name" value="MITOSIS INHIBITOR PROTEIN KINASE MIK1"/>
    <property type="match status" value="1"/>
</dbReference>
<dbReference type="InterPro" id="IPR008266">
    <property type="entry name" value="Tyr_kinase_AS"/>
</dbReference>
<keyword evidence="3" id="KW-0418">Kinase</keyword>
<organism evidence="6 7">
    <name type="scientific">Cuscuta campestris</name>
    <dbReference type="NCBI Taxonomy" id="132261"/>
    <lineage>
        <taxon>Eukaryota</taxon>
        <taxon>Viridiplantae</taxon>
        <taxon>Streptophyta</taxon>
        <taxon>Embryophyta</taxon>
        <taxon>Tracheophyta</taxon>
        <taxon>Spermatophyta</taxon>
        <taxon>Magnoliopsida</taxon>
        <taxon>eudicotyledons</taxon>
        <taxon>Gunneridae</taxon>
        <taxon>Pentapetalae</taxon>
        <taxon>asterids</taxon>
        <taxon>lamiids</taxon>
        <taxon>Solanales</taxon>
        <taxon>Convolvulaceae</taxon>
        <taxon>Cuscuteae</taxon>
        <taxon>Cuscuta</taxon>
        <taxon>Cuscuta subgen. Grammica</taxon>
        <taxon>Cuscuta sect. Cleistogrammica</taxon>
    </lineage>
</organism>
<keyword evidence="4" id="KW-0067">ATP-binding</keyword>
<dbReference type="EMBL" id="OOIL02000526">
    <property type="protein sequence ID" value="VFQ66186.1"/>
    <property type="molecule type" value="Genomic_DNA"/>
</dbReference>
<dbReference type="PANTHER" id="PTHR11042">
    <property type="entry name" value="EUKARYOTIC TRANSLATION INITIATION FACTOR 2-ALPHA KINASE EIF2-ALPHA KINASE -RELATED"/>
    <property type="match status" value="1"/>
</dbReference>
<dbReference type="AlphaFoldDB" id="A0A484KVN4"/>
<dbReference type="InterPro" id="IPR050339">
    <property type="entry name" value="CC_SR_Kinase"/>
</dbReference>
<dbReference type="InterPro" id="IPR011009">
    <property type="entry name" value="Kinase-like_dom_sf"/>
</dbReference>
<dbReference type="GO" id="GO:0004672">
    <property type="term" value="F:protein kinase activity"/>
    <property type="evidence" value="ECO:0007669"/>
    <property type="project" value="InterPro"/>
</dbReference>
<dbReference type="Gene3D" id="1.10.510.10">
    <property type="entry name" value="Transferase(Phosphotransferase) domain 1"/>
    <property type="match status" value="1"/>
</dbReference>
<sequence length="233" mass="26713">MDHPHIVKFYDSWLESGVLHVQMEYCPSSLDEYLKKEGIIERSLADRIFIQLLEALAYLSEQRVLHRDICPANILMDDKKNAKLGDFGLGKHLVDCEKESRVSEAEGHTSYMAPEMRPRKRISEAADIYSLGLVYFRMLLHTHVWAKNSSMESKVNKFRTARRIPKCMGGNADKNAITLIKKMTSSKPWERPSAVNILEGMKAQADFANYEWIGDADSPARERYLYQIAKGNN</sequence>
<dbReference type="InterPro" id="IPR000719">
    <property type="entry name" value="Prot_kinase_dom"/>
</dbReference>
<evidence type="ECO:0000313" key="7">
    <source>
        <dbReference type="Proteomes" id="UP000595140"/>
    </source>
</evidence>
<keyword evidence="7" id="KW-1185">Reference proteome</keyword>
<protein>
    <recommendedName>
        <fullName evidence="5">Protein kinase domain-containing protein</fullName>
    </recommendedName>
</protein>
<dbReference type="GO" id="GO:0005524">
    <property type="term" value="F:ATP binding"/>
    <property type="evidence" value="ECO:0007669"/>
    <property type="project" value="UniProtKB-KW"/>
</dbReference>
<evidence type="ECO:0000256" key="3">
    <source>
        <dbReference type="ARBA" id="ARBA00022777"/>
    </source>
</evidence>
<dbReference type="PROSITE" id="PS50011">
    <property type="entry name" value="PROTEIN_KINASE_DOM"/>
    <property type="match status" value="1"/>
</dbReference>
<keyword evidence="2" id="KW-0547">Nucleotide-binding</keyword>
<proteinExistence type="predicted"/>
<dbReference type="GO" id="GO:0005737">
    <property type="term" value="C:cytoplasm"/>
    <property type="evidence" value="ECO:0007669"/>
    <property type="project" value="TreeGrafter"/>
</dbReference>
<evidence type="ECO:0000259" key="5">
    <source>
        <dbReference type="PROSITE" id="PS50011"/>
    </source>
</evidence>
<name>A0A484KVN4_9ASTE</name>
<gene>
    <name evidence="6" type="ORF">CCAM_LOCUS7962</name>
</gene>
<dbReference type="PIRSF" id="PIRSF000654">
    <property type="entry name" value="Integrin-linked_kinase"/>
    <property type="match status" value="1"/>
</dbReference>
<evidence type="ECO:0000256" key="4">
    <source>
        <dbReference type="ARBA" id="ARBA00022840"/>
    </source>
</evidence>
<dbReference type="SUPFAM" id="SSF56112">
    <property type="entry name" value="Protein kinase-like (PK-like)"/>
    <property type="match status" value="1"/>
</dbReference>
<keyword evidence="1" id="KW-0808">Transferase</keyword>
<dbReference type="Pfam" id="PF00069">
    <property type="entry name" value="Pkinase"/>
    <property type="match status" value="1"/>
</dbReference>
<dbReference type="OrthoDB" id="1688518at2759"/>
<evidence type="ECO:0000256" key="1">
    <source>
        <dbReference type="ARBA" id="ARBA00022679"/>
    </source>
</evidence>
<dbReference type="PROSITE" id="PS00109">
    <property type="entry name" value="PROTEIN_KINASE_TYR"/>
    <property type="match status" value="1"/>
</dbReference>